<gene>
    <name evidence="2" type="ORF">SAMN04487968_1174</name>
</gene>
<reference evidence="2 3" key="1">
    <citation type="submission" date="2016-10" db="EMBL/GenBank/DDBJ databases">
        <authorList>
            <person name="de Groot N.N."/>
        </authorList>
    </citation>
    <scope>NUCLEOTIDE SEQUENCE [LARGE SCALE GENOMIC DNA]</scope>
    <source>
        <strain evidence="2 3">CGMCC 1.7056</strain>
    </source>
</reference>
<dbReference type="Pfam" id="PF01636">
    <property type="entry name" value="APH"/>
    <property type="match status" value="1"/>
</dbReference>
<dbReference type="Proteomes" id="UP000198832">
    <property type="component" value="Unassembled WGS sequence"/>
</dbReference>
<accession>A0A1I1NGD6</accession>
<organism evidence="2 3">
    <name type="scientific">Nocardioides terrae</name>
    <dbReference type="NCBI Taxonomy" id="574651"/>
    <lineage>
        <taxon>Bacteria</taxon>
        <taxon>Bacillati</taxon>
        <taxon>Actinomycetota</taxon>
        <taxon>Actinomycetes</taxon>
        <taxon>Propionibacteriales</taxon>
        <taxon>Nocardioidaceae</taxon>
        <taxon>Nocardioides</taxon>
    </lineage>
</organism>
<dbReference type="InterPro" id="IPR002575">
    <property type="entry name" value="Aminoglycoside_PTrfase"/>
</dbReference>
<proteinExistence type="predicted"/>
<protein>
    <submittedName>
        <fullName evidence="2">Phosphotransferase enzyme family protein</fullName>
    </submittedName>
</protein>
<dbReference type="GO" id="GO:0016740">
    <property type="term" value="F:transferase activity"/>
    <property type="evidence" value="ECO:0007669"/>
    <property type="project" value="UniProtKB-KW"/>
</dbReference>
<dbReference type="AlphaFoldDB" id="A0A1I1NGD6"/>
<dbReference type="Gene3D" id="3.90.1200.10">
    <property type="match status" value="1"/>
</dbReference>
<keyword evidence="2" id="KW-0808">Transferase</keyword>
<dbReference type="EMBL" id="FOLB01000017">
    <property type="protein sequence ID" value="SFC96496.1"/>
    <property type="molecule type" value="Genomic_DNA"/>
</dbReference>
<dbReference type="InterPro" id="IPR011009">
    <property type="entry name" value="Kinase-like_dom_sf"/>
</dbReference>
<evidence type="ECO:0000313" key="2">
    <source>
        <dbReference type="EMBL" id="SFC96496.1"/>
    </source>
</evidence>
<evidence type="ECO:0000259" key="1">
    <source>
        <dbReference type="Pfam" id="PF01636"/>
    </source>
</evidence>
<sequence length="286" mass="31712">MPRLTDSLTARQQALLRSWLPDAEPVRDHSWGLVGTRVLELRASDGSAYVAKAGDEADHHIAREIEAHRRWLRPWTSRGRAPAMVAADADAKLLVTRWLPGRLVQADRSEVDPGIYHQAGALLALFHGQSSVQDDGQFEGRQKAETLAWLAADHRIDATAVSALTALVERWPTPRSLLVPTHGDWQPRNWVVHDGVVGVIDFGRADLRPAHTDLGRLVAQQFRKDPSLEAAFLEGYGADPREPEAWMRLRVRDAVGTAAWAYKVGDAAFEEQGHRMIAAVLAELDM</sequence>
<evidence type="ECO:0000313" key="3">
    <source>
        <dbReference type="Proteomes" id="UP000198832"/>
    </source>
</evidence>
<dbReference type="RefSeq" id="WP_245750406.1">
    <property type="nucleotide sequence ID" value="NZ_FOLB01000017.1"/>
</dbReference>
<feature type="domain" description="Aminoglycoside phosphotransferase" evidence="1">
    <location>
        <begin position="43"/>
        <end position="246"/>
    </location>
</feature>
<dbReference type="SUPFAM" id="SSF56112">
    <property type="entry name" value="Protein kinase-like (PK-like)"/>
    <property type="match status" value="1"/>
</dbReference>
<name>A0A1I1NGD6_9ACTN</name>
<keyword evidence="3" id="KW-1185">Reference proteome</keyword>